<reference evidence="1 2" key="1">
    <citation type="journal article" date="2018" name="Mol. Biol. Evol.">
        <title>Broad Genomic Sampling Reveals a Smut Pathogenic Ancestry of the Fungal Clade Ustilaginomycotina.</title>
        <authorList>
            <person name="Kijpornyongpan T."/>
            <person name="Mondo S.J."/>
            <person name="Barry K."/>
            <person name="Sandor L."/>
            <person name="Lee J."/>
            <person name="Lipzen A."/>
            <person name="Pangilinan J."/>
            <person name="LaButti K."/>
            <person name="Hainaut M."/>
            <person name="Henrissat B."/>
            <person name="Grigoriev I.V."/>
            <person name="Spatafora J.W."/>
            <person name="Aime M.C."/>
        </authorList>
    </citation>
    <scope>NUCLEOTIDE SEQUENCE [LARGE SCALE GENOMIC DNA]</scope>
    <source>
        <strain evidence="1 2">MCA 3882</strain>
    </source>
</reference>
<dbReference type="EMBL" id="KZ819605">
    <property type="protein sequence ID" value="PWN32861.1"/>
    <property type="molecule type" value="Genomic_DNA"/>
</dbReference>
<gene>
    <name evidence="1" type="ORF">FA14DRAFT_78830</name>
</gene>
<evidence type="ECO:0000313" key="2">
    <source>
        <dbReference type="Proteomes" id="UP000245771"/>
    </source>
</evidence>
<keyword evidence="2" id="KW-1185">Reference proteome</keyword>
<dbReference type="GeneID" id="37024674"/>
<accession>A0A316V8P4</accession>
<dbReference type="AlphaFoldDB" id="A0A316V8P4"/>
<name>A0A316V8P4_9BASI</name>
<proteinExistence type="predicted"/>
<evidence type="ECO:0008006" key="3">
    <source>
        <dbReference type="Google" id="ProtNLM"/>
    </source>
</evidence>
<dbReference type="RefSeq" id="XP_025353163.1">
    <property type="nucleotide sequence ID" value="XM_025502893.1"/>
</dbReference>
<evidence type="ECO:0000313" key="1">
    <source>
        <dbReference type="EMBL" id="PWN32861.1"/>
    </source>
</evidence>
<organism evidence="1 2">
    <name type="scientific">Meira miltonrushii</name>
    <dbReference type="NCBI Taxonomy" id="1280837"/>
    <lineage>
        <taxon>Eukaryota</taxon>
        <taxon>Fungi</taxon>
        <taxon>Dikarya</taxon>
        <taxon>Basidiomycota</taxon>
        <taxon>Ustilaginomycotina</taxon>
        <taxon>Exobasidiomycetes</taxon>
        <taxon>Exobasidiales</taxon>
        <taxon>Brachybasidiaceae</taxon>
        <taxon>Meira</taxon>
    </lineage>
</organism>
<dbReference type="InParanoid" id="A0A316V8P4"/>
<dbReference type="Gene3D" id="3.30.559.30">
    <property type="entry name" value="Nonribosomal peptide synthetase, condensation domain"/>
    <property type="match status" value="1"/>
</dbReference>
<sequence>MFHQNDVLEKASETCKFVQLEQDANELDSLFICNYLEQCSTARPLTKPNCDLTVLLPSNFTTNKIILLLRMDHIISDSGTVAIILNDLNSLLYTTTDSEEERCLELPPLSADQVVDSKHGEKVFLNLSVEEKVRGWALPTMPKVKIIEPIGRSGHLLHTLTKEQSDTLHSAARQLVVSVTALLHAIVVLRFGVKFIEEEEKNKESVWFDSYPIDTRPALLQQQYSGNAFVPMFISMQKYGQALTLFRQGGQKRNGIALLAKDAMNEYEKASSNAYRSALARYSRAIMCVHQNYITEGGYAYFKQLCHFYSDSRLDDRYMPQKGTQQQIKTKIISYQTHLDMNSDSALFFRGYAFASRTTISLDWSKAFWKDDTIHPFFQDVIQDVLSYLNNTES</sequence>
<protein>
    <recommendedName>
        <fullName evidence="3">CoA-dependent acyltransferase</fullName>
    </recommendedName>
</protein>
<dbReference type="Proteomes" id="UP000245771">
    <property type="component" value="Unassembled WGS sequence"/>
</dbReference>